<proteinExistence type="predicted"/>
<gene>
    <name evidence="1" type="ORF">NDI37_12325</name>
</gene>
<accession>A0ABV0JPE1</accession>
<organism evidence="1 2">
    <name type="scientific">Funiculus sociatus GB2-A5</name>
    <dbReference type="NCBI Taxonomy" id="2933946"/>
    <lineage>
        <taxon>Bacteria</taxon>
        <taxon>Bacillati</taxon>
        <taxon>Cyanobacteriota</taxon>
        <taxon>Cyanophyceae</taxon>
        <taxon>Coleofasciculales</taxon>
        <taxon>Coleofasciculaceae</taxon>
        <taxon>Funiculus</taxon>
    </lineage>
</organism>
<protein>
    <submittedName>
        <fullName evidence="1">Uncharacterized protein</fullName>
    </submittedName>
</protein>
<dbReference type="Proteomes" id="UP001442494">
    <property type="component" value="Unassembled WGS sequence"/>
</dbReference>
<dbReference type="RefSeq" id="WP_190425183.1">
    <property type="nucleotide sequence ID" value="NZ_JAMPKK010000023.1"/>
</dbReference>
<keyword evidence="2" id="KW-1185">Reference proteome</keyword>
<evidence type="ECO:0000313" key="2">
    <source>
        <dbReference type="Proteomes" id="UP001442494"/>
    </source>
</evidence>
<name>A0ABV0JPE1_9CYAN</name>
<evidence type="ECO:0000313" key="1">
    <source>
        <dbReference type="EMBL" id="MEP0865253.1"/>
    </source>
</evidence>
<comment type="caution">
    <text evidence="1">The sequence shown here is derived from an EMBL/GenBank/DDBJ whole genome shotgun (WGS) entry which is preliminary data.</text>
</comment>
<sequence length="53" mass="6155">MTDEPIFKITEQLFQTLVEFQQEIEESGDEPPQISIESLERAYLAEIPNNIDD</sequence>
<reference evidence="1 2" key="1">
    <citation type="submission" date="2022-04" db="EMBL/GenBank/DDBJ databases">
        <title>Positive selection, recombination, and allopatry shape intraspecific diversity of widespread and dominant cyanobacteria.</title>
        <authorList>
            <person name="Wei J."/>
            <person name="Shu W."/>
            <person name="Hu C."/>
        </authorList>
    </citation>
    <scope>NUCLEOTIDE SEQUENCE [LARGE SCALE GENOMIC DNA]</scope>
    <source>
        <strain evidence="1 2">GB2-A5</strain>
    </source>
</reference>
<dbReference type="EMBL" id="JAMPKK010000023">
    <property type="protein sequence ID" value="MEP0865253.1"/>
    <property type="molecule type" value="Genomic_DNA"/>
</dbReference>